<feature type="compositionally biased region" description="Acidic residues" evidence="3">
    <location>
        <begin position="32"/>
        <end position="41"/>
    </location>
</feature>
<dbReference type="PANTHER" id="PTHR47845:SF1">
    <property type="entry name" value="NUCLEAR SPECKLE SPLICING REGULATORY PROTEIN 1 HOMOLOG"/>
    <property type="match status" value="1"/>
</dbReference>
<feature type="region of interest" description="Disordered" evidence="3">
    <location>
        <begin position="1"/>
        <end position="104"/>
    </location>
</feature>
<accession>A0AAJ0BWB5</accession>
<organism evidence="5 6">
    <name type="scientific">Phialemonium atrogriseum</name>
    <dbReference type="NCBI Taxonomy" id="1093897"/>
    <lineage>
        <taxon>Eukaryota</taxon>
        <taxon>Fungi</taxon>
        <taxon>Dikarya</taxon>
        <taxon>Ascomycota</taxon>
        <taxon>Pezizomycotina</taxon>
        <taxon>Sordariomycetes</taxon>
        <taxon>Sordariomycetidae</taxon>
        <taxon>Cephalothecales</taxon>
        <taxon>Cephalothecaceae</taxon>
        <taxon>Phialemonium</taxon>
    </lineage>
</organism>
<feature type="compositionally biased region" description="Polar residues" evidence="3">
    <location>
        <begin position="94"/>
        <end position="104"/>
    </location>
</feature>
<dbReference type="RefSeq" id="XP_060281882.1">
    <property type="nucleotide sequence ID" value="XM_060431132.1"/>
</dbReference>
<feature type="region of interest" description="Disordered" evidence="3">
    <location>
        <begin position="200"/>
        <end position="232"/>
    </location>
</feature>
<evidence type="ECO:0000256" key="2">
    <source>
        <dbReference type="ARBA" id="ARBA00023054"/>
    </source>
</evidence>
<feature type="region of interest" description="Disordered" evidence="3">
    <location>
        <begin position="308"/>
        <end position="415"/>
    </location>
</feature>
<keyword evidence="6" id="KW-1185">Reference proteome</keyword>
<comment type="similarity">
    <text evidence="1">Belongs to the NSRP1 family.</text>
</comment>
<dbReference type="InterPro" id="IPR018612">
    <property type="entry name" value="NSRP1_N"/>
</dbReference>
<feature type="domain" description="Nuclear speckle splicing regulatory protein 1 N-terminal" evidence="4">
    <location>
        <begin position="115"/>
        <end position="228"/>
    </location>
</feature>
<dbReference type="GO" id="GO:0000381">
    <property type="term" value="P:regulation of alternative mRNA splicing, via spliceosome"/>
    <property type="evidence" value="ECO:0007669"/>
    <property type="project" value="InterPro"/>
</dbReference>
<dbReference type="Pfam" id="PF09745">
    <property type="entry name" value="NSRP1_N"/>
    <property type="match status" value="1"/>
</dbReference>
<feature type="region of interest" description="Disordered" evidence="3">
    <location>
        <begin position="253"/>
        <end position="276"/>
    </location>
</feature>
<gene>
    <name evidence="5" type="ORF">QBC33DRAFT_579401</name>
</gene>
<comment type="caution">
    <text evidence="5">The sequence shown here is derived from an EMBL/GenBank/DDBJ whole genome shotgun (WGS) entry which is preliminary data.</text>
</comment>
<feature type="compositionally biased region" description="Basic and acidic residues" evidence="3">
    <location>
        <begin position="200"/>
        <end position="224"/>
    </location>
</feature>
<reference evidence="5" key="1">
    <citation type="submission" date="2023-06" db="EMBL/GenBank/DDBJ databases">
        <title>Genome-scale phylogeny and comparative genomics of the fungal order Sordariales.</title>
        <authorList>
            <consortium name="Lawrence Berkeley National Laboratory"/>
            <person name="Hensen N."/>
            <person name="Bonometti L."/>
            <person name="Westerberg I."/>
            <person name="Brannstrom I.O."/>
            <person name="Guillou S."/>
            <person name="Cros-Aarteil S."/>
            <person name="Calhoun S."/>
            <person name="Haridas S."/>
            <person name="Kuo A."/>
            <person name="Mondo S."/>
            <person name="Pangilinan J."/>
            <person name="Riley R."/>
            <person name="Labutti K."/>
            <person name="Andreopoulos B."/>
            <person name="Lipzen A."/>
            <person name="Chen C."/>
            <person name="Yanf M."/>
            <person name="Daum C."/>
            <person name="Ng V."/>
            <person name="Clum A."/>
            <person name="Steindorff A."/>
            <person name="Ohm R."/>
            <person name="Martin F."/>
            <person name="Silar P."/>
            <person name="Natvig D."/>
            <person name="Lalanne C."/>
            <person name="Gautier V."/>
            <person name="Ament-Velasquez S.L."/>
            <person name="Kruys A."/>
            <person name="Hutchinson M.I."/>
            <person name="Powell A.J."/>
            <person name="Barry K."/>
            <person name="Miller A.N."/>
            <person name="Grigoriev I.V."/>
            <person name="Debuchy R."/>
            <person name="Gladieux P."/>
            <person name="Thoren M.H."/>
            <person name="Johannesson H."/>
        </authorList>
    </citation>
    <scope>NUCLEOTIDE SEQUENCE</scope>
    <source>
        <strain evidence="5">8032-3</strain>
    </source>
</reference>
<dbReference type="Proteomes" id="UP001244011">
    <property type="component" value="Unassembled WGS sequence"/>
</dbReference>
<sequence>MSKPVLSFGLKSKKASSSKSKPAPSKRKPTFGDDDGFSDDDETKKAGSSGGKVEVITELDGFEIETPPAVPEPASKKDRLKNRNGGPPPPLSATKGSKASLSTEFGDLSQNLAARKHAEAAEALDPSIYDYDAVYDSLKPQKKETKEDVERRPKYMSSLAAAAAVRERDRLIAEEKRLAREREAEGDEFADKEKFVTEAYKKHQEENRRIEEEERRREEEEAKKNKNKGMTAFYKDMLEREDRAHAEVIKAAEEAKKAGPQVRESAEEEEKTEGEIAQEIIGKGGKITINEDGQVVDKRQLLQGGLNVGAKKKAEVQQQKSRHAAGEGGNTDQGRGVYNAGGKQGMRERQSRMLESQLEESLKRAREEEEEEKKKIELASKSRKTDADISSAKERYLARKKAAEEAKKIEAGEKP</sequence>
<dbReference type="EMBL" id="MU839014">
    <property type="protein sequence ID" value="KAK1765669.1"/>
    <property type="molecule type" value="Genomic_DNA"/>
</dbReference>
<evidence type="ECO:0000259" key="4">
    <source>
        <dbReference type="Pfam" id="PF09745"/>
    </source>
</evidence>
<evidence type="ECO:0000313" key="6">
    <source>
        <dbReference type="Proteomes" id="UP001244011"/>
    </source>
</evidence>
<protein>
    <submittedName>
        <fullName evidence="5">Coiled-coil domain-containing protein 55-domain containing protein</fullName>
    </submittedName>
</protein>
<name>A0AAJ0BWB5_9PEZI</name>
<dbReference type="AlphaFoldDB" id="A0AAJ0BWB5"/>
<dbReference type="PANTHER" id="PTHR47845">
    <property type="entry name" value="NUCLEAR SPECKLE SPLICING REGULATORY PROTEIN 1 HOMOLOG"/>
    <property type="match status" value="1"/>
</dbReference>
<dbReference type="InterPro" id="IPR053246">
    <property type="entry name" value="NS_splicing_regulatory_protein"/>
</dbReference>
<dbReference type="GeneID" id="85314319"/>
<evidence type="ECO:0000313" key="5">
    <source>
        <dbReference type="EMBL" id="KAK1765669.1"/>
    </source>
</evidence>
<keyword evidence="2" id="KW-0175">Coiled coil</keyword>
<evidence type="ECO:0000256" key="1">
    <source>
        <dbReference type="ARBA" id="ARBA00010126"/>
    </source>
</evidence>
<evidence type="ECO:0000256" key="3">
    <source>
        <dbReference type="SAM" id="MobiDB-lite"/>
    </source>
</evidence>
<proteinExistence type="inferred from homology"/>
<feature type="compositionally biased region" description="Basic and acidic residues" evidence="3">
    <location>
        <begin position="360"/>
        <end position="415"/>
    </location>
</feature>